<dbReference type="InParanoid" id="Q22UA5"/>
<reference evidence="3" key="1">
    <citation type="journal article" date="2006" name="PLoS Biol.">
        <title>Macronuclear genome sequence of the ciliate Tetrahymena thermophila, a model eukaryote.</title>
        <authorList>
            <person name="Eisen J.A."/>
            <person name="Coyne R.S."/>
            <person name="Wu M."/>
            <person name="Wu D."/>
            <person name="Thiagarajan M."/>
            <person name="Wortman J.R."/>
            <person name="Badger J.H."/>
            <person name="Ren Q."/>
            <person name="Amedeo P."/>
            <person name="Jones K.M."/>
            <person name="Tallon L.J."/>
            <person name="Delcher A.L."/>
            <person name="Salzberg S.L."/>
            <person name="Silva J.C."/>
            <person name="Haas B.J."/>
            <person name="Majoros W.H."/>
            <person name="Farzad M."/>
            <person name="Carlton J.M."/>
            <person name="Smith R.K. Jr."/>
            <person name="Garg J."/>
            <person name="Pearlman R.E."/>
            <person name="Karrer K.M."/>
            <person name="Sun L."/>
            <person name="Manning G."/>
            <person name="Elde N.C."/>
            <person name="Turkewitz A.P."/>
            <person name="Asai D.J."/>
            <person name="Wilkes D.E."/>
            <person name="Wang Y."/>
            <person name="Cai H."/>
            <person name="Collins K."/>
            <person name="Stewart B.A."/>
            <person name="Lee S.R."/>
            <person name="Wilamowska K."/>
            <person name="Weinberg Z."/>
            <person name="Ruzzo W.L."/>
            <person name="Wloga D."/>
            <person name="Gaertig J."/>
            <person name="Frankel J."/>
            <person name="Tsao C.-C."/>
            <person name="Gorovsky M.A."/>
            <person name="Keeling P.J."/>
            <person name="Waller R.F."/>
            <person name="Patron N.J."/>
            <person name="Cherry J.M."/>
            <person name="Stover N.A."/>
            <person name="Krieger C.J."/>
            <person name="del Toro C."/>
            <person name="Ryder H.F."/>
            <person name="Williamson S.C."/>
            <person name="Barbeau R.A."/>
            <person name="Hamilton E.P."/>
            <person name="Orias E."/>
        </authorList>
    </citation>
    <scope>NUCLEOTIDE SEQUENCE [LARGE SCALE GENOMIC DNA]</scope>
    <source>
        <strain evidence="3">SB210</strain>
    </source>
</reference>
<name>Q22UA5_TETTS</name>
<dbReference type="GeneID" id="7846130"/>
<dbReference type="Proteomes" id="UP000009168">
    <property type="component" value="Unassembled WGS sequence"/>
</dbReference>
<evidence type="ECO:0000256" key="1">
    <source>
        <dbReference type="SAM" id="SignalP"/>
    </source>
</evidence>
<evidence type="ECO:0000313" key="2">
    <source>
        <dbReference type="EMBL" id="EAR88782.1"/>
    </source>
</evidence>
<evidence type="ECO:0000313" key="3">
    <source>
        <dbReference type="Proteomes" id="UP000009168"/>
    </source>
</evidence>
<dbReference type="KEGG" id="tet:TTHERM_00261790"/>
<keyword evidence="2" id="KW-0472">Membrane</keyword>
<dbReference type="RefSeq" id="XP_001009027.1">
    <property type="nucleotide sequence ID" value="XM_001009027.3"/>
</dbReference>
<protein>
    <submittedName>
        <fullName evidence="2">Transmembrane protein, putative</fullName>
    </submittedName>
</protein>
<dbReference type="EMBL" id="GG662830">
    <property type="protein sequence ID" value="EAR88782.1"/>
    <property type="molecule type" value="Genomic_DNA"/>
</dbReference>
<organism evidence="2 3">
    <name type="scientific">Tetrahymena thermophila (strain SB210)</name>
    <dbReference type="NCBI Taxonomy" id="312017"/>
    <lineage>
        <taxon>Eukaryota</taxon>
        <taxon>Sar</taxon>
        <taxon>Alveolata</taxon>
        <taxon>Ciliophora</taxon>
        <taxon>Intramacronucleata</taxon>
        <taxon>Oligohymenophorea</taxon>
        <taxon>Hymenostomatida</taxon>
        <taxon>Tetrahymenina</taxon>
        <taxon>Tetrahymenidae</taxon>
        <taxon>Tetrahymena</taxon>
    </lineage>
</organism>
<keyword evidence="3" id="KW-1185">Reference proteome</keyword>
<dbReference type="HOGENOM" id="CLU_736705_0_0_1"/>
<gene>
    <name evidence="2" type="ORF">TTHERM_00261790</name>
</gene>
<sequence length="377" mass="39469">MSKTIILALLLAQIITLAFAASSVTCGTHPLLNKVQSSVNSLIATDTSGKAKTKSDALFKSFTNAKPSSKSAADLGVCSAYAGQNSCCDKNIVKLIDQAALQKAKPIQTKSTVFQKFTNIYAAQANKLCSKYITNGPVTADAILKNAALTSFQALKTSQATCKINFAKALTSFTRGALCTVCSGVDKVNDYVNAQGQLKVTQDSVNQFVSATDTAATCFANIFTGDAFKATINELNGKYISDATCASSVLTKIQTVFTNKIIQNSDGNGGKLCKGTTVFGNNAACESLLQGDANLESNNSRLLRSEDDEMFRLLDASAAPDAVVDPSGVSVYTTSSTDSSIDENGSNISTSFDNVSTTSSEIIKAALALISLLALAF</sequence>
<feature type="chain" id="PRO_5004201084" evidence="1">
    <location>
        <begin position="21"/>
        <end position="377"/>
    </location>
</feature>
<keyword evidence="1" id="KW-0732">Signal</keyword>
<feature type="signal peptide" evidence="1">
    <location>
        <begin position="1"/>
        <end position="20"/>
    </location>
</feature>
<dbReference type="AlphaFoldDB" id="Q22UA5"/>
<accession>Q22UA5</accession>
<proteinExistence type="predicted"/>
<keyword evidence="2" id="KW-0812">Transmembrane</keyword>